<dbReference type="EMBL" id="CP030759">
    <property type="protein sequence ID" value="AXA35932.1"/>
    <property type="molecule type" value="Genomic_DNA"/>
</dbReference>
<keyword evidence="2 3" id="KW-0694">RNA-binding</keyword>
<evidence type="ECO:0000256" key="3">
    <source>
        <dbReference type="HAMAP-Rule" id="MF_00088"/>
    </source>
</evidence>
<keyword evidence="3" id="KW-0143">Chaperone</keyword>
<reference evidence="4 5" key="1">
    <citation type="submission" date="2018-05" db="EMBL/GenBank/DDBJ databases">
        <title>A metagenomic window into the 2 km-deep terrestrial subsurface aquifer revealed taxonomically and functionally diverse microbial community comprising novel uncultured bacterial lineages.</title>
        <authorList>
            <person name="Kadnikov V.V."/>
            <person name="Mardanov A.V."/>
            <person name="Beletsky A.V."/>
            <person name="Banks D."/>
            <person name="Pimenov N.V."/>
            <person name="Frank Y.A."/>
            <person name="Karnachuk O.V."/>
            <person name="Ravin N.V."/>
        </authorList>
    </citation>
    <scope>NUCLEOTIDE SEQUENCE [LARGE SCALE GENOMIC DNA]</scope>
    <source>
        <strain evidence="4">BY</strain>
    </source>
</reference>
<dbReference type="PANTHER" id="PTHR34654:SF1">
    <property type="entry name" value="RNA-BINDING PROTEIN KHPA"/>
    <property type="match status" value="1"/>
</dbReference>
<comment type="function">
    <text evidence="3">A probable RNA chaperone. Forms a complex with KhpB which binds to cellular RNA and controls its expression. Plays a role in peptidoglycan (PG) homeostasis and cell length regulation.</text>
</comment>
<dbReference type="Gene3D" id="3.30.300.20">
    <property type="match status" value="1"/>
</dbReference>
<keyword evidence="3" id="KW-0961">Cell wall biogenesis/degradation</keyword>
<dbReference type="GO" id="GO:0003723">
    <property type="term" value="F:RNA binding"/>
    <property type="evidence" value="ECO:0007669"/>
    <property type="project" value="UniProtKB-UniRule"/>
</dbReference>
<evidence type="ECO:0000256" key="2">
    <source>
        <dbReference type="ARBA" id="ARBA00022884"/>
    </source>
</evidence>
<keyword evidence="1 3" id="KW-0963">Cytoplasm</keyword>
<dbReference type="GO" id="GO:0008360">
    <property type="term" value="P:regulation of cell shape"/>
    <property type="evidence" value="ECO:0007669"/>
    <property type="project" value="UniProtKB-KW"/>
</dbReference>
<dbReference type="GO" id="GO:0071555">
    <property type="term" value="P:cell wall organization"/>
    <property type="evidence" value="ECO:0007669"/>
    <property type="project" value="UniProtKB-KW"/>
</dbReference>
<dbReference type="InterPro" id="IPR020627">
    <property type="entry name" value="KhpA"/>
</dbReference>
<dbReference type="InterPro" id="IPR009019">
    <property type="entry name" value="KH_sf_prok-type"/>
</dbReference>
<dbReference type="GO" id="GO:0005737">
    <property type="term" value="C:cytoplasm"/>
    <property type="evidence" value="ECO:0007669"/>
    <property type="project" value="UniProtKB-SubCell"/>
</dbReference>
<evidence type="ECO:0000313" key="4">
    <source>
        <dbReference type="EMBL" id="AXA35932.1"/>
    </source>
</evidence>
<protein>
    <recommendedName>
        <fullName evidence="3">RNA-binding protein KhpA</fullName>
    </recommendedName>
    <alternativeName>
        <fullName evidence="3">KH-domain protein A</fullName>
    </alternativeName>
</protein>
<comment type="subcellular location">
    <subcellularLocation>
        <location evidence="3">Cytoplasm</location>
    </subcellularLocation>
</comment>
<evidence type="ECO:0000313" key="5">
    <source>
        <dbReference type="Proteomes" id="UP000262583"/>
    </source>
</evidence>
<dbReference type="Proteomes" id="UP000262583">
    <property type="component" value="Chromosome"/>
</dbReference>
<dbReference type="GO" id="GO:0009252">
    <property type="term" value="P:peptidoglycan biosynthetic process"/>
    <property type="evidence" value="ECO:0007669"/>
    <property type="project" value="UniProtKB-UniRule"/>
</dbReference>
<comment type="subunit">
    <text evidence="3">Forms a complex with KhpB.</text>
</comment>
<dbReference type="AlphaFoldDB" id="A0A2Z4Y5E4"/>
<name>A0A2Z4Y5E4_SUMC1</name>
<dbReference type="KEGG" id="schv:BRCON_1155"/>
<dbReference type="HAMAP" id="MF_00088">
    <property type="entry name" value="KhpA"/>
    <property type="match status" value="1"/>
</dbReference>
<dbReference type="InterPro" id="IPR015946">
    <property type="entry name" value="KH_dom-like_a/b"/>
</dbReference>
<dbReference type="PROSITE" id="PS50084">
    <property type="entry name" value="KH_TYPE_1"/>
    <property type="match status" value="1"/>
</dbReference>
<proteinExistence type="inferred from homology"/>
<comment type="similarity">
    <text evidence="3">Belongs to the KhpA RNA-binding protein family.</text>
</comment>
<dbReference type="Pfam" id="PF13083">
    <property type="entry name" value="KH_KhpA-B"/>
    <property type="match status" value="1"/>
</dbReference>
<gene>
    <name evidence="3" type="primary">khpA</name>
    <name evidence="4" type="ORF">BRCON_1155</name>
</gene>
<organism evidence="4 5">
    <name type="scientific">Sumerlaea chitinivorans</name>
    <dbReference type="NCBI Taxonomy" id="2250252"/>
    <lineage>
        <taxon>Bacteria</taxon>
        <taxon>Candidatus Sumerlaeota</taxon>
        <taxon>Candidatus Sumerlaeia</taxon>
        <taxon>Candidatus Sumerlaeales</taxon>
        <taxon>Candidatus Sumerlaeaceae</taxon>
        <taxon>Candidatus Sumerlaea</taxon>
    </lineage>
</organism>
<dbReference type="SUPFAM" id="SSF54814">
    <property type="entry name" value="Prokaryotic type KH domain (KH-domain type II)"/>
    <property type="match status" value="1"/>
</dbReference>
<dbReference type="CDD" id="cd22533">
    <property type="entry name" value="KH-II_YlqC-like"/>
    <property type="match status" value="1"/>
</dbReference>
<dbReference type="PANTHER" id="PTHR34654">
    <property type="entry name" value="UPF0109 PROTEIN SCO5592"/>
    <property type="match status" value="1"/>
</dbReference>
<evidence type="ECO:0000256" key="1">
    <source>
        <dbReference type="ARBA" id="ARBA00022490"/>
    </source>
</evidence>
<accession>A0A2Z4Y5E4</accession>
<sequence length="88" mass="9560">MSSNQQKSEGQIMKELIQYISEALVDRPEEVKVNVVEGENSIILELKVAADDVGKVIGKGGQTAKALRKILSAAATKLRKKALLQIVE</sequence>
<keyword evidence="3" id="KW-0133">Cell shape</keyword>